<sequence>MKTLFPWLLPLSPRQSLLWPPCVLQGAQEVKQGQETWSLDREDAISPSIAACSWTPKMKKATAGFGGPQHPQRDQPQQDAPGQQQLPEHSEMSIPKRASLETLYQERPKEKPCQAGPPQVNPRPWSPSHLQGDARVPGQESWPRNITAI</sequence>
<evidence type="ECO:0000313" key="3">
    <source>
        <dbReference type="Proteomes" id="UP000006813"/>
    </source>
</evidence>
<protein>
    <submittedName>
        <fullName evidence="2">Uncharacterized protein</fullName>
    </submittedName>
</protein>
<organism evidence="2 3">
    <name type="scientific">Heterocephalus glaber</name>
    <name type="common">Naked mole rat</name>
    <dbReference type="NCBI Taxonomy" id="10181"/>
    <lineage>
        <taxon>Eukaryota</taxon>
        <taxon>Metazoa</taxon>
        <taxon>Chordata</taxon>
        <taxon>Craniata</taxon>
        <taxon>Vertebrata</taxon>
        <taxon>Euteleostomi</taxon>
        <taxon>Mammalia</taxon>
        <taxon>Eutheria</taxon>
        <taxon>Euarchontoglires</taxon>
        <taxon>Glires</taxon>
        <taxon>Rodentia</taxon>
        <taxon>Hystricomorpha</taxon>
        <taxon>Bathyergidae</taxon>
        <taxon>Heterocephalus</taxon>
    </lineage>
</organism>
<name>G5BDU4_HETGA</name>
<accession>G5BDU4</accession>
<dbReference type="Proteomes" id="UP000006813">
    <property type="component" value="Unassembled WGS sequence"/>
</dbReference>
<feature type="compositionally biased region" description="Low complexity" evidence="1">
    <location>
        <begin position="68"/>
        <end position="87"/>
    </location>
</feature>
<dbReference type="InParanoid" id="G5BDU4"/>
<proteinExistence type="predicted"/>
<evidence type="ECO:0000256" key="1">
    <source>
        <dbReference type="SAM" id="MobiDB-lite"/>
    </source>
</evidence>
<dbReference type="EMBL" id="JH169776">
    <property type="protein sequence ID" value="EHB07455.1"/>
    <property type="molecule type" value="Genomic_DNA"/>
</dbReference>
<evidence type="ECO:0000313" key="2">
    <source>
        <dbReference type="EMBL" id="EHB07455.1"/>
    </source>
</evidence>
<dbReference type="AlphaFoldDB" id="G5BDU4"/>
<reference evidence="2 3" key="1">
    <citation type="journal article" date="2011" name="Nature">
        <title>Genome sequencing reveals insights into physiology and longevity of the naked mole rat.</title>
        <authorList>
            <person name="Kim E.B."/>
            <person name="Fang X."/>
            <person name="Fushan A.A."/>
            <person name="Huang Z."/>
            <person name="Lobanov A.V."/>
            <person name="Han L."/>
            <person name="Marino S.M."/>
            <person name="Sun X."/>
            <person name="Turanov A.A."/>
            <person name="Yang P."/>
            <person name="Yim S.H."/>
            <person name="Zhao X."/>
            <person name="Kasaikina M.V."/>
            <person name="Stoletzki N."/>
            <person name="Peng C."/>
            <person name="Polak P."/>
            <person name="Xiong Z."/>
            <person name="Kiezun A."/>
            <person name="Zhu Y."/>
            <person name="Chen Y."/>
            <person name="Kryukov G.V."/>
            <person name="Zhang Q."/>
            <person name="Peshkin L."/>
            <person name="Yang L."/>
            <person name="Bronson R.T."/>
            <person name="Buffenstein R."/>
            <person name="Wang B."/>
            <person name="Han C."/>
            <person name="Li Q."/>
            <person name="Chen L."/>
            <person name="Zhao W."/>
            <person name="Sunyaev S.R."/>
            <person name="Park T.J."/>
            <person name="Zhang G."/>
            <person name="Wang J."/>
            <person name="Gladyshev V.N."/>
        </authorList>
    </citation>
    <scope>NUCLEOTIDE SEQUENCE [LARGE SCALE GENOMIC DNA]</scope>
</reference>
<gene>
    <name evidence="2" type="ORF">GW7_02328</name>
</gene>
<feature type="region of interest" description="Disordered" evidence="1">
    <location>
        <begin position="56"/>
        <end position="149"/>
    </location>
</feature>